<gene>
    <name evidence="3" type="ORF">I5U57_04735</name>
</gene>
<evidence type="ECO:0000259" key="2">
    <source>
        <dbReference type="Pfam" id="PF13744"/>
    </source>
</evidence>
<dbReference type="InterPro" id="IPR010982">
    <property type="entry name" value="Lambda_DNA-bd_dom_sf"/>
</dbReference>
<dbReference type="GO" id="GO:0003677">
    <property type="term" value="F:DNA binding"/>
    <property type="evidence" value="ECO:0007669"/>
    <property type="project" value="InterPro"/>
</dbReference>
<evidence type="ECO:0000313" key="3">
    <source>
        <dbReference type="EMBL" id="MBH1638757.1"/>
    </source>
</evidence>
<dbReference type="AlphaFoldDB" id="A0AA40Y4P3"/>
<comment type="caution">
    <text evidence="3">The sequence shown here is derived from an EMBL/GenBank/DDBJ whole genome shotgun (WGS) entry which is preliminary data.</text>
</comment>
<name>A0AA40Y4P3_STEMA</name>
<dbReference type="InterPro" id="IPR039554">
    <property type="entry name" value="HigA2-like_HTH"/>
</dbReference>
<dbReference type="Proteomes" id="UP000616785">
    <property type="component" value="Unassembled WGS sequence"/>
</dbReference>
<evidence type="ECO:0000313" key="4">
    <source>
        <dbReference type="Proteomes" id="UP000616785"/>
    </source>
</evidence>
<dbReference type="Gene3D" id="1.10.260.40">
    <property type="entry name" value="lambda repressor-like DNA-binding domains"/>
    <property type="match status" value="1"/>
</dbReference>
<feature type="region of interest" description="Disordered" evidence="1">
    <location>
        <begin position="96"/>
        <end position="115"/>
    </location>
</feature>
<evidence type="ECO:0000256" key="1">
    <source>
        <dbReference type="SAM" id="MobiDB-lite"/>
    </source>
</evidence>
<protein>
    <submittedName>
        <fullName evidence="3">XRE family transcriptional regulator</fullName>
    </submittedName>
</protein>
<proteinExistence type="predicted"/>
<dbReference type="Pfam" id="PF13744">
    <property type="entry name" value="HTH_37"/>
    <property type="match status" value="1"/>
</dbReference>
<organism evidence="3 4">
    <name type="scientific">Stenotrophomonas maltophilia</name>
    <name type="common">Pseudomonas maltophilia</name>
    <name type="synonym">Xanthomonas maltophilia</name>
    <dbReference type="NCBI Taxonomy" id="40324"/>
    <lineage>
        <taxon>Bacteria</taxon>
        <taxon>Pseudomonadati</taxon>
        <taxon>Pseudomonadota</taxon>
        <taxon>Gammaproteobacteria</taxon>
        <taxon>Lysobacterales</taxon>
        <taxon>Lysobacteraceae</taxon>
        <taxon>Stenotrophomonas</taxon>
        <taxon>Stenotrophomonas maltophilia group</taxon>
    </lineage>
</organism>
<dbReference type="SUPFAM" id="SSF47413">
    <property type="entry name" value="lambda repressor-like DNA-binding domains"/>
    <property type="match status" value="1"/>
</dbReference>
<dbReference type="EMBL" id="JADUNO010000009">
    <property type="protein sequence ID" value="MBH1638757.1"/>
    <property type="molecule type" value="Genomic_DNA"/>
</dbReference>
<sequence>MSKNQHIGSSFDDFLESEGLLEESASVAVKRVIAWQVAEAMKVAKVSKSDLAKRMNTSRSQLDRVLDEADTGLTLDTLSRAATALGYRIHVDLVPPKQQGGKRRKNVAEPTICAA</sequence>
<feature type="domain" description="HigA2-like helix-turn-helix" evidence="2">
    <location>
        <begin position="22"/>
        <end position="92"/>
    </location>
</feature>
<accession>A0AA40Y4P3</accession>
<reference evidence="3" key="1">
    <citation type="submission" date="2020-11" db="EMBL/GenBank/DDBJ databases">
        <title>Enhanced detection system for hospital associated transmission using whole genome sequencing surveillance.</title>
        <authorList>
            <person name="Harrison L.H."/>
            <person name="Van Tyne D."/>
            <person name="Marsh J.W."/>
            <person name="Griffith M.P."/>
            <person name="Snyder D.J."/>
            <person name="Cooper V.S."/>
            <person name="Mustapha M."/>
        </authorList>
    </citation>
    <scope>NUCLEOTIDE SEQUENCE</scope>
    <source>
        <strain evidence="3">STEN00092</strain>
    </source>
</reference>